<dbReference type="Proteomes" id="UP001174136">
    <property type="component" value="Unassembled WGS sequence"/>
</dbReference>
<evidence type="ECO:0008006" key="3">
    <source>
        <dbReference type="Google" id="ProtNLM"/>
    </source>
</evidence>
<organism evidence="1 2">
    <name type="scientific">Merluccius polli</name>
    <name type="common">Benguela hake</name>
    <name type="synonym">Merluccius cadenati</name>
    <dbReference type="NCBI Taxonomy" id="89951"/>
    <lineage>
        <taxon>Eukaryota</taxon>
        <taxon>Metazoa</taxon>
        <taxon>Chordata</taxon>
        <taxon>Craniata</taxon>
        <taxon>Vertebrata</taxon>
        <taxon>Euteleostomi</taxon>
        <taxon>Actinopterygii</taxon>
        <taxon>Neopterygii</taxon>
        <taxon>Teleostei</taxon>
        <taxon>Neoteleostei</taxon>
        <taxon>Acanthomorphata</taxon>
        <taxon>Zeiogadaria</taxon>
        <taxon>Gadariae</taxon>
        <taxon>Gadiformes</taxon>
        <taxon>Gadoidei</taxon>
        <taxon>Merlucciidae</taxon>
        <taxon>Merluccius</taxon>
    </lineage>
</organism>
<comment type="caution">
    <text evidence="1">The sequence shown here is derived from an EMBL/GenBank/DDBJ whole genome shotgun (WGS) entry which is preliminary data.</text>
</comment>
<sequence length="80" mass="9750">MELDHHIEQYFQRRYTNDEILAVLAEVHGVVLSKRKLERILREKRLWRRQMWPRWQLSLKRNYKRLGSVMATLGCTKNVG</sequence>
<protein>
    <recommendedName>
        <fullName evidence="3">Clr5 domain-containing protein</fullName>
    </recommendedName>
</protein>
<gene>
    <name evidence="1" type="ORF">N1851_007090</name>
</gene>
<keyword evidence="2" id="KW-1185">Reference proteome</keyword>
<reference evidence="1" key="1">
    <citation type="journal article" date="2023" name="Front. Mar. Sci.">
        <title>A new Merluccius polli reference genome to investigate the effects of global change in West African waters.</title>
        <authorList>
            <person name="Mateo J.L."/>
            <person name="Blanco-Fernandez C."/>
            <person name="Garcia-Vazquez E."/>
            <person name="Machado-Schiaffino G."/>
        </authorList>
    </citation>
    <scope>NUCLEOTIDE SEQUENCE</scope>
    <source>
        <strain evidence="1">C29</strain>
        <tissue evidence="1">Fin</tissue>
    </source>
</reference>
<evidence type="ECO:0000313" key="1">
    <source>
        <dbReference type="EMBL" id="KAK0151606.1"/>
    </source>
</evidence>
<accession>A0AA47P5M0</accession>
<dbReference type="AlphaFoldDB" id="A0AA47P5M0"/>
<proteinExistence type="predicted"/>
<evidence type="ECO:0000313" key="2">
    <source>
        <dbReference type="Proteomes" id="UP001174136"/>
    </source>
</evidence>
<name>A0AA47P5M0_MERPO</name>
<dbReference type="EMBL" id="JAOPHQ010001189">
    <property type="protein sequence ID" value="KAK0151606.1"/>
    <property type="molecule type" value="Genomic_DNA"/>
</dbReference>